<protein>
    <submittedName>
        <fullName evidence="2">Glycosyltransferase</fullName>
    </submittedName>
</protein>
<evidence type="ECO:0000313" key="3">
    <source>
        <dbReference type="Proteomes" id="UP000272117"/>
    </source>
</evidence>
<dbReference type="Gene3D" id="3.90.550.10">
    <property type="entry name" value="Spore Coat Polysaccharide Biosynthesis Protein SpsA, Chain A"/>
    <property type="match status" value="1"/>
</dbReference>
<dbReference type="RefSeq" id="WP_123125105.1">
    <property type="nucleotide sequence ID" value="NZ_RJJD01000001.1"/>
</dbReference>
<dbReference type="InterPro" id="IPR001173">
    <property type="entry name" value="Glyco_trans_2-like"/>
</dbReference>
<feature type="domain" description="Glycosyltransferase 2-like" evidence="1">
    <location>
        <begin position="7"/>
        <end position="179"/>
    </location>
</feature>
<dbReference type="Proteomes" id="UP000272117">
    <property type="component" value="Unassembled WGS sequence"/>
</dbReference>
<dbReference type="InterPro" id="IPR050834">
    <property type="entry name" value="Glycosyltransf_2"/>
</dbReference>
<organism evidence="2 3">
    <name type="scientific">Rufibacter latericius</name>
    <dbReference type="NCBI Taxonomy" id="2487040"/>
    <lineage>
        <taxon>Bacteria</taxon>
        <taxon>Pseudomonadati</taxon>
        <taxon>Bacteroidota</taxon>
        <taxon>Cytophagia</taxon>
        <taxon>Cytophagales</taxon>
        <taxon>Hymenobacteraceae</taxon>
        <taxon>Rufibacter</taxon>
    </lineage>
</organism>
<dbReference type="SUPFAM" id="SSF53448">
    <property type="entry name" value="Nucleotide-diphospho-sugar transferases"/>
    <property type="match status" value="1"/>
</dbReference>
<sequence length="322" mass="37556">MNAPLVSIICLCYNHALFLREALDSVLAQTYPHLEILVVDDLSTDDSVTIIEEYTHRFPQIRFIKHAQNIGNCASFNEALQLSRGEFIIDFATDDVLHPDRVAQQVAAFQHLPETYGVVYTDAELIDEQGASMGFFYKRPDSGKISPKPAKGDVFADVLGRYFICPPTMMMRRQVLEELQGYDPLLAYEDFDFWVRSSRNWHYFFLDQVLCQRRMHPHSLSRKVYQKGDKQLASTIQVIRKAQKLVRTHQEKEALRNRIKYEARHAYLTANYPEAGQLLQVLEEEKGMAPLYRILQVLTQKQVPLQFLRRWYHRWKYGHTAA</sequence>
<dbReference type="GO" id="GO:0016740">
    <property type="term" value="F:transferase activity"/>
    <property type="evidence" value="ECO:0007669"/>
    <property type="project" value="UniProtKB-KW"/>
</dbReference>
<gene>
    <name evidence="2" type="ORF">EFB08_01320</name>
</gene>
<evidence type="ECO:0000259" key="1">
    <source>
        <dbReference type="Pfam" id="PF00535"/>
    </source>
</evidence>
<dbReference type="OrthoDB" id="396512at2"/>
<dbReference type="EMBL" id="RJJD01000001">
    <property type="protein sequence ID" value="RNI31202.1"/>
    <property type="molecule type" value="Genomic_DNA"/>
</dbReference>
<dbReference type="Pfam" id="PF00535">
    <property type="entry name" value="Glycos_transf_2"/>
    <property type="match status" value="1"/>
</dbReference>
<dbReference type="AlphaFoldDB" id="A0A3M9N085"/>
<dbReference type="InterPro" id="IPR029044">
    <property type="entry name" value="Nucleotide-diphossugar_trans"/>
</dbReference>
<proteinExistence type="predicted"/>
<accession>A0A3M9N085</accession>
<name>A0A3M9N085_9BACT</name>
<comment type="caution">
    <text evidence="2">The sequence shown here is derived from an EMBL/GenBank/DDBJ whole genome shotgun (WGS) entry which is preliminary data.</text>
</comment>
<keyword evidence="2" id="KW-0808">Transferase</keyword>
<dbReference type="PANTHER" id="PTHR43685:SF11">
    <property type="entry name" value="GLYCOSYLTRANSFERASE TAGX-RELATED"/>
    <property type="match status" value="1"/>
</dbReference>
<keyword evidence="3" id="KW-1185">Reference proteome</keyword>
<reference evidence="2 3" key="1">
    <citation type="submission" date="2018-11" db="EMBL/GenBank/DDBJ databases">
        <title>Rufibacter latericius sp. nov., isolated from water in Baiyang Lake.</title>
        <authorList>
            <person name="Yang Y."/>
        </authorList>
    </citation>
    <scope>NUCLEOTIDE SEQUENCE [LARGE SCALE GENOMIC DNA]</scope>
    <source>
        <strain evidence="2 3">R-22-1c-1</strain>
    </source>
</reference>
<evidence type="ECO:0000313" key="2">
    <source>
        <dbReference type="EMBL" id="RNI31202.1"/>
    </source>
</evidence>
<dbReference type="PANTHER" id="PTHR43685">
    <property type="entry name" value="GLYCOSYLTRANSFERASE"/>
    <property type="match status" value="1"/>
</dbReference>